<dbReference type="SUPFAM" id="SSF53474">
    <property type="entry name" value="alpha/beta-Hydrolases"/>
    <property type="match status" value="1"/>
</dbReference>
<dbReference type="Proteomes" id="UP000280298">
    <property type="component" value="Chromosome"/>
</dbReference>
<dbReference type="GO" id="GO:0004177">
    <property type="term" value="F:aminopeptidase activity"/>
    <property type="evidence" value="ECO:0007669"/>
    <property type="project" value="UniProtKB-EC"/>
</dbReference>
<dbReference type="Pfam" id="PF00561">
    <property type="entry name" value="Abhydrolase_1"/>
    <property type="match status" value="1"/>
</dbReference>
<dbReference type="KEGG" id="scya:EJ357_44080"/>
<evidence type="ECO:0000256" key="1">
    <source>
        <dbReference type="ARBA" id="ARBA00010088"/>
    </source>
</evidence>
<gene>
    <name evidence="4" type="ORF">EJ357_44080</name>
</gene>
<name>A0A3Q9F0E6_9ACTN</name>
<dbReference type="PRINTS" id="PR00793">
    <property type="entry name" value="PROAMNOPTASE"/>
</dbReference>
<dbReference type="AlphaFoldDB" id="A0A3Q9F0E6"/>
<organism evidence="4 5">
    <name type="scientific">Streptomyces cyaneochromogenes</name>
    <dbReference type="NCBI Taxonomy" id="2496836"/>
    <lineage>
        <taxon>Bacteria</taxon>
        <taxon>Bacillati</taxon>
        <taxon>Actinomycetota</taxon>
        <taxon>Actinomycetes</taxon>
        <taxon>Kitasatosporales</taxon>
        <taxon>Streptomycetaceae</taxon>
        <taxon>Streptomyces</taxon>
    </lineage>
</organism>
<dbReference type="EMBL" id="CP034539">
    <property type="protein sequence ID" value="AZQ39550.1"/>
    <property type="molecule type" value="Genomic_DNA"/>
</dbReference>
<proteinExistence type="inferred from homology"/>
<dbReference type="RefSeq" id="WP_126397931.1">
    <property type="nucleotide sequence ID" value="NZ_CP034539.1"/>
</dbReference>
<evidence type="ECO:0000256" key="2">
    <source>
        <dbReference type="ARBA" id="ARBA00022801"/>
    </source>
</evidence>
<feature type="domain" description="AB hydrolase-1" evidence="3">
    <location>
        <begin position="22"/>
        <end position="262"/>
    </location>
</feature>
<protein>
    <submittedName>
        <fullName evidence="4">Alpha/beta hydrolase</fullName>
    </submittedName>
</protein>
<dbReference type="PANTHER" id="PTHR43798:SF31">
    <property type="entry name" value="AB HYDROLASE SUPERFAMILY PROTEIN YCLE"/>
    <property type="match status" value="1"/>
</dbReference>
<dbReference type="InterPro" id="IPR000073">
    <property type="entry name" value="AB_hydrolase_1"/>
</dbReference>
<dbReference type="GO" id="GO:0016020">
    <property type="term" value="C:membrane"/>
    <property type="evidence" value="ECO:0007669"/>
    <property type="project" value="TreeGrafter"/>
</dbReference>
<evidence type="ECO:0000259" key="3">
    <source>
        <dbReference type="Pfam" id="PF00561"/>
    </source>
</evidence>
<reference evidence="4 5" key="1">
    <citation type="journal article" date="2019" name="Int. J. Syst. Evol. Microbiol.">
        <title>Streptomyces cyaneochromogenes sp. nov., a blue pigment-producing actinomycete from manganese-contaminated soil.</title>
        <authorList>
            <person name="Tang X."/>
            <person name="Zhao J."/>
            <person name="Li K."/>
            <person name="Chen Z."/>
            <person name="Sun Y."/>
            <person name="Gao J."/>
        </authorList>
    </citation>
    <scope>NUCLEOTIDE SEQUENCE [LARGE SCALE GENOMIC DNA]</scope>
    <source>
        <strain evidence="4 5">MK-45</strain>
    </source>
</reference>
<dbReference type="Gene3D" id="3.40.50.1820">
    <property type="entry name" value="alpha/beta hydrolase"/>
    <property type="match status" value="1"/>
</dbReference>
<dbReference type="InterPro" id="IPR002410">
    <property type="entry name" value="Peptidase_S33"/>
</dbReference>
<dbReference type="GO" id="GO:0006508">
    <property type="term" value="P:proteolysis"/>
    <property type="evidence" value="ECO:0007669"/>
    <property type="project" value="InterPro"/>
</dbReference>
<comment type="similarity">
    <text evidence="1">Belongs to the peptidase S33 family.</text>
</comment>
<keyword evidence="2 4" id="KW-0378">Hydrolase</keyword>
<dbReference type="PANTHER" id="PTHR43798">
    <property type="entry name" value="MONOACYLGLYCEROL LIPASE"/>
    <property type="match status" value="1"/>
</dbReference>
<evidence type="ECO:0000313" key="4">
    <source>
        <dbReference type="EMBL" id="AZQ39550.1"/>
    </source>
</evidence>
<accession>A0A3Q9F0E6</accession>
<keyword evidence="5" id="KW-1185">Reference proteome</keyword>
<evidence type="ECO:0000313" key="5">
    <source>
        <dbReference type="Proteomes" id="UP000280298"/>
    </source>
</evidence>
<sequence length="284" mass="30377">MPFFTASDGTEIAYHLQGEGEPLVVLPGGPMRASAYLGDLGGLVTHRQLVLLDLRGTGHSAVPTDPATYRCDHLVDDVEVLRAHMGLAHMDVLAHSAGGSLAMLYAARHPQRVSRLALVTATPWALGMPATAEDRLAAARLREGEPWFAEAFPAFEAWLAGSGDFDPLFAPFFYGRWDDAAQQHDMRADDESNDEAADIYGSDGAYDPPATRLALSRLSAPVLVLAGGLDGGPRPELARRTADVFPNAEFAVQPGAGHYPWLDDGEWFVQRVVAFLDGSGQGAG</sequence>
<dbReference type="OrthoDB" id="9796770at2"/>
<dbReference type="InterPro" id="IPR029058">
    <property type="entry name" value="AB_hydrolase_fold"/>
</dbReference>
<dbReference type="InterPro" id="IPR050266">
    <property type="entry name" value="AB_hydrolase_sf"/>
</dbReference>
<dbReference type="PRINTS" id="PR00111">
    <property type="entry name" value="ABHYDROLASE"/>
</dbReference>